<comment type="similarity">
    <text evidence="3">Belongs to the MoeA family.</text>
</comment>
<comment type="catalytic activity">
    <reaction evidence="3">
        <text>adenylyl-molybdopterin + molybdate = Mo-molybdopterin + AMP + H(+)</text>
        <dbReference type="Rhea" id="RHEA:35047"/>
        <dbReference type="ChEBI" id="CHEBI:15378"/>
        <dbReference type="ChEBI" id="CHEBI:36264"/>
        <dbReference type="ChEBI" id="CHEBI:62727"/>
        <dbReference type="ChEBI" id="CHEBI:71302"/>
        <dbReference type="ChEBI" id="CHEBI:456215"/>
    </reaction>
</comment>
<comment type="pathway">
    <text evidence="3">Cofactor biosynthesis; molybdopterin biosynthesis.</text>
</comment>
<dbReference type="PANTHER" id="PTHR10192:SF5">
    <property type="entry name" value="GEPHYRIN"/>
    <property type="match status" value="1"/>
</dbReference>
<dbReference type="InterPro" id="IPR036425">
    <property type="entry name" value="MoaB/Mog-like_dom_sf"/>
</dbReference>
<dbReference type="PROSITE" id="PS01079">
    <property type="entry name" value="MOCF_BIOSYNTHESIS_2"/>
    <property type="match status" value="1"/>
</dbReference>
<comment type="function">
    <text evidence="3">Catalyzes two steps in the biosynthesis of the molybdenum cofactor. In the first step, molybdopterin is adenylated. Subsequently, molybdate is inserted into adenylated molybdopterin and AMP is released.</text>
</comment>
<dbReference type="InterPro" id="IPR001453">
    <property type="entry name" value="MoaB/Mog_dom"/>
</dbReference>
<evidence type="ECO:0000259" key="4">
    <source>
        <dbReference type="SMART" id="SM00852"/>
    </source>
</evidence>
<dbReference type="OrthoDB" id="4349954at2759"/>
<keyword evidence="3" id="KW-0808">Transferase</keyword>
<keyword evidence="2 3" id="KW-0501">Molybdenum cofactor biosynthesis</keyword>
<dbReference type="GO" id="GO:0046872">
    <property type="term" value="F:metal ion binding"/>
    <property type="evidence" value="ECO:0007669"/>
    <property type="project" value="UniProtKB-UniRule"/>
</dbReference>
<evidence type="ECO:0000313" key="6">
    <source>
        <dbReference type="Proteomes" id="UP000530660"/>
    </source>
</evidence>
<dbReference type="InterPro" id="IPR036135">
    <property type="entry name" value="MoeA_linker/N_sf"/>
</dbReference>
<dbReference type="InterPro" id="IPR005110">
    <property type="entry name" value="MoeA_linker/N"/>
</dbReference>
<name>A0A7J7ID49_9RHOD</name>
<keyword evidence="6" id="KW-1185">Reference proteome</keyword>
<comment type="catalytic activity">
    <reaction evidence="3">
        <text>molybdopterin + ATP + H(+) = adenylyl-molybdopterin + diphosphate</text>
        <dbReference type="Rhea" id="RHEA:31331"/>
        <dbReference type="ChEBI" id="CHEBI:15378"/>
        <dbReference type="ChEBI" id="CHEBI:30616"/>
        <dbReference type="ChEBI" id="CHEBI:33019"/>
        <dbReference type="ChEBI" id="CHEBI:58698"/>
        <dbReference type="ChEBI" id="CHEBI:62727"/>
    </reaction>
</comment>
<dbReference type="GO" id="GO:0005524">
    <property type="term" value="F:ATP binding"/>
    <property type="evidence" value="ECO:0007669"/>
    <property type="project" value="UniProtKB-UniRule"/>
</dbReference>
<evidence type="ECO:0000256" key="1">
    <source>
        <dbReference type="ARBA" id="ARBA00008339"/>
    </source>
</evidence>
<dbReference type="EMBL" id="VWRR01000019">
    <property type="protein sequence ID" value="KAF6000599.1"/>
    <property type="molecule type" value="Genomic_DNA"/>
</dbReference>
<dbReference type="GO" id="GO:0061598">
    <property type="term" value="F:molybdopterin adenylyltransferase activity"/>
    <property type="evidence" value="ECO:0007669"/>
    <property type="project" value="UniProtKB-UniRule"/>
</dbReference>
<evidence type="ECO:0000256" key="3">
    <source>
        <dbReference type="RuleBase" id="RU365090"/>
    </source>
</evidence>
<dbReference type="Pfam" id="PF03453">
    <property type="entry name" value="MoeA_N"/>
    <property type="match status" value="1"/>
</dbReference>
<comment type="cofactor">
    <cofactor evidence="3">
        <name>Mg(2+)</name>
        <dbReference type="ChEBI" id="CHEBI:18420"/>
    </cofactor>
</comment>
<keyword evidence="3" id="KW-0460">Magnesium</keyword>
<dbReference type="AlphaFoldDB" id="A0A7J7ID49"/>
<evidence type="ECO:0000313" key="5">
    <source>
        <dbReference type="EMBL" id="KAF6000599.1"/>
    </source>
</evidence>
<dbReference type="GO" id="GO:0061599">
    <property type="term" value="F:molybdopterin molybdotransferase activity"/>
    <property type="evidence" value="ECO:0007669"/>
    <property type="project" value="UniProtKB-UniRule"/>
</dbReference>
<dbReference type="UniPathway" id="UPA00344"/>
<sequence length="468" mass="50278">MQDRLQGRSPYPMVDMNTAWTLVEEVARTIAARWQCSETHYVDWDHEAVQSGTAVLAEDVAAPWPMPRFDAALKDGYAVRSADLASDTTLCCTALQVAGQETWPLSVVMEPGTCVYVTTGAPLPPGADAVVPVEYVQIISSASSSKQGALGPVPNRTEPFYIRLEGLTSIPAGYEVRRRGLDVPAGQVVLRRGQRLGPVERSVLCSFGIQERIPIGRLPRVAVLSTGSELVEACTPSSSVSSSAVYDSNRPLLRALLQRYVPASHILDAGIAADHQVSGKLKALLGDPLIDVLIISGGVSMGLSDVVKPLLADLGQIRFGRLLMKPGKPMTFASQAVDDDRPWMAFALPGNPVSSSVCFALLVAPAIQLVSGVPRERAYPRRLVVRLAEDAYPDAERPEFQRARLIEPLTMTESNTTAPVQATAGKRTAAAAAVAGLDTWPDAVNALAYFPLASTDWWPVEYTPTEHG</sequence>
<comment type="similarity">
    <text evidence="1">In the C-terminal section; belongs to the MoeA family.</text>
</comment>
<accession>A0A7J7ID49</accession>
<evidence type="ECO:0000256" key="2">
    <source>
        <dbReference type="ARBA" id="ARBA00023150"/>
    </source>
</evidence>
<dbReference type="InterPro" id="IPR036688">
    <property type="entry name" value="MoeA_C_domain_IV_sf"/>
</dbReference>
<comment type="caution">
    <text evidence="5">The sequence shown here is derived from an EMBL/GenBank/DDBJ whole genome shotgun (WGS) entry which is preliminary data.</text>
</comment>
<dbReference type="SMART" id="SM00852">
    <property type="entry name" value="MoCF_biosynth"/>
    <property type="match status" value="1"/>
</dbReference>
<feature type="domain" description="MoaB/Mog" evidence="4">
    <location>
        <begin position="222"/>
        <end position="369"/>
    </location>
</feature>
<dbReference type="Gene3D" id="2.170.190.11">
    <property type="entry name" value="Molybdopterin biosynthesis moea protein, domain 3"/>
    <property type="match status" value="1"/>
</dbReference>
<gene>
    <name evidence="5" type="ORF">F1559_002577</name>
</gene>
<proteinExistence type="inferred from homology"/>
<dbReference type="SUPFAM" id="SSF63882">
    <property type="entry name" value="MoeA N-terminal region -like"/>
    <property type="match status" value="1"/>
</dbReference>
<dbReference type="Proteomes" id="UP000530660">
    <property type="component" value="Unassembled WGS sequence"/>
</dbReference>
<protein>
    <recommendedName>
        <fullName evidence="4">MoaB/Mog domain-containing protein</fullName>
    </recommendedName>
</protein>
<keyword evidence="3" id="KW-0500">Molybdenum</keyword>
<organism evidence="5 6">
    <name type="scientific">Cyanidiococcus yangmingshanensis</name>
    <dbReference type="NCBI Taxonomy" id="2690220"/>
    <lineage>
        <taxon>Eukaryota</taxon>
        <taxon>Rhodophyta</taxon>
        <taxon>Bangiophyceae</taxon>
        <taxon>Cyanidiales</taxon>
        <taxon>Cyanidiaceae</taxon>
        <taxon>Cyanidiococcus</taxon>
    </lineage>
</organism>
<dbReference type="GO" id="GO:0005829">
    <property type="term" value="C:cytosol"/>
    <property type="evidence" value="ECO:0007669"/>
    <property type="project" value="TreeGrafter"/>
</dbReference>
<dbReference type="InterPro" id="IPR038987">
    <property type="entry name" value="MoeA-like"/>
</dbReference>
<dbReference type="CDD" id="cd00887">
    <property type="entry name" value="MoeA"/>
    <property type="match status" value="1"/>
</dbReference>
<dbReference type="Gene3D" id="2.40.340.10">
    <property type="entry name" value="MoeA, C-terminal, domain IV"/>
    <property type="match status" value="1"/>
</dbReference>
<dbReference type="PANTHER" id="PTHR10192">
    <property type="entry name" value="MOLYBDOPTERIN BIOSYNTHESIS PROTEIN"/>
    <property type="match status" value="1"/>
</dbReference>
<dbReference type="InterPro" id="IPR008284">
    <property type="entry name" value="MoCF_biosynth_CS"/>
</dbReference>
<dbReference type="GO" id="GO:0006777">
    <property type="term" value="P:Mo-molybdopterin cofactor biosynthetic process"/>
    <property type="evidence" value="ECO:0007669"/>
    <property type="project" value="UniProtKB-UniRule"/>
</dbReference>
<dbReference type="Gene3D" id="3.90.105.10">
    <property type="entry name" value="Molybdopterin biosynthesis moea protein, domain 2"/>
    <property type="match status" value="1"/>
</dbReference>
<dbReference type="Pfam" id="PF00994">
    <property type="entry name" value="MoCF_biosynth"/>
    <property type="match status" value="1"/>
</dbReference>
<reference evidence="5 6" key="1">
    <citation type="journal article" date="2020" name="J. Phycol.">
        <title>Comparative genome analysis reveals Cyanidiococcus gen. nov., a new extremophilic red algal genus sister to Cyanidioschyzon (Cyanidioschyzonaceae, Rhodophyta).</title>
        <authorList>
            <person name="Liu S.-L."/>
            <person name="Chiang Y.-R."/>
            <person name="Yoon H.S."/>
            <person name="Fu H.-Y."/>
        </authorList>
    </citation>
    <scope>NUCLEOTIDE SEQUENCE [LARGE SCALE GENOMIC DNA]</scope>
    <source>
        <strain evidence="5 6">THAL066</strain>
    </source>
</reference>
<dbReference type="SUPFAM" id="SSF53218">
    <property type="entry name" value="Molybdenum cofactor biosynthesis proteins"/>
    <property type="match status" value="1"/>
</dbReference>
<keyword evidence="3" id="KW-0479">Metal-binding</keyword>
<dbReference type="Gene3D" id="3.40.980.10">
    <property type="entry name" value="MoaB/Mog-like domain"/>
    <property type="match status" value="1"/>
</dbReference>